<dbReference type="Gene3D" id="1.10.340.70">
    <property type="match status" value="1"/>
</dbReference>
<keyword evidence="1" id="KW-0808">Transferase</keyword>
<gene>
    <name evidence="8" type="ORF">PACLA_8A071762</name>
</gene>
<keyword evidence="2" id="KW-0548">Nucleotidyltransferase</keyword>
<dbReference type="FunFam" id="1.10.340.70:FF:000004">
    <property type="entry name" value="Retrovirus-related Pol polyprotein from transposon 297-like Protein"/>
    <property type="match status" value="1"/>
</dbReference>
<dbReference type="InterPro" id="IPR036397">
    <property type="entry name" value="RNaseH_sf"/>
</dbReference>
<dbReference type="GO" id="GO:0015074">
    <property type="term" value="P:DNA integration"/>
    <property type="evidence" value="ECO:0007669"/>
    <property type="project" value="InterPro"/>
</dbReference>
<dbReference type="InterPro" id="IPR041588">
    <property type="entry name" value="Integrase_H2C2"/>
</dbReference>
<dbReference type="GO" id="GO:0003964">
    <property type="term" value="F:RNA-directed DNA polymerase activity"/>
    <property type="evidence" value="ECO:0007669"/>
    <property type="project" value="UniProtKB-KW"/>
</dbReference>
<dbReference type="InterPro" id="IPR012337">
    <property type="entry name" value="RNaseH-like_sf"/>
</dbReference>
<dbReference type="OrthoDB" id="7700898at2759"/>
<dbReference type="AlphaFoldDB" id="A0A6S7ICM0"/>
<evidence type="ECO:0000256" key="4">
    <source>
        <dbReference type="ARBA" id="ARBA00022759"/>
    </source>
</evidence>
<protein>
    <submittedName>
        <fullName evidence="8">Transposon Ty3-I Gag-Pol poly</fullName>
    </submittedName>
</protein>
<keyword evidence="6" id="KW-0695">RNA-directed DNA polymerase</keyword>
<sequence length="499" mass="57127">ELLAIVWATNKFDQYILGRDIVHIESDHQPLKAVFAKPIHKSPKRLQRMLMDLQSYTLEIHYKKGTLMWISDTLSRAYRSTTESAEHDISEVRALEEINHCEGVSIAPNRLNQFKQCTSTDPMMQQLTAINTGWAIDRKQCPPALIPFYNNRSELIEDNGLVFFGERLVVPSSLRKEMLQQIHKSHIGIEGCLRRAREVIYWPRMNAEPEQCREPLKSYDLPQRPWSVVGEDLFQLGHQQFLIIVDYWSGFFEVQELSKVTSKTVITASKVQFARHGIPDTLISDNGPQFASAEFAQFTKEWQIEHRTSSPHYPQSNGRTENAMKTCKSLLKKAKASGEDPLLALLDWRNTPTGNIGTSPAQRLMGRRTRDNRWSLGTCVRALDNRSFEVEVCGRRYRRNRRHLRATKEMAPPPNAKDSQIEPSAPIEKDLTPSLPVVEHSTPTNPLTHETGNENQVGSSGSNGGRTPSESDAEQEETIPRRTTRVRRSPDWHKDYERH</sequence>
<feature type="region of interest" description="Disordered" evidence="7">
    <location>
        <begin position="404"/>
        <end position="499"/>
    </location>
</feature>
<dbReference type="Gene3D" id="3.30.420.10">
    <property type="entry name" value="Ribonuclease H-like superfamily/Ribonuclease H"/>
    <property type="match status" value="1"/>
</dbReference>
<feature type="compositionally biased region" description="Polar residues" evidence="7">
    <location>
        <begin position="441"/>
        <end position="470"/>
    </location>
</feature>
<evidence type="ECO:0000313" key="9">
    <source>
        <dbReference type="Proteomes" id="UP001152795"/>
    </source>
</evidence>
<dbReference type="SUPFAM" id="SSF56672">
    <property type="entry name" value="DNA/RNA polymerases"/>
    <property type="match status" value="1"/>
</dbReference>
<keyword evidence="4" id="KW-0255">Endonuclease</keyword>
<evidence type="ECO:0000256" key="2">
    <source>
        <dbReference type="ARBA" id="ARBA00022695"/>
    </source>
</evidence>
<dbReference type="EMBL" id="CACRXK020009221">
    <property type="protein sequence ID" value="CAB4016695.1"/>
    <property type="molecule type" value="Genomic_DNA"/>
</dbReference>
<name>A0A6S7ICM0_PARCT</name>
<feature type="non-terminal residue" evidence="8">
    <location>
        <position position="1"/>
    </location>
</feature>
<proteinExistence type="predicted"/>
<dbReference type="PROSITE" id="PS50994">
    <property type="entry name" value="INTEGRASE"/>
    <property type="match status" value="1"/>
</dbReference>
<dbReference type="PANTHER" id="PTHR37984:SF8">
    <property type="entry name" value="CCHC-TYPE DOMAIN-CONTAINING PROTEIN"/>
    <property type="match status" value="1"/>
</dbReference>
<keyword evidence="9" id="KW-1185">Reference proteome</keyword>
<dbReference type="InterPro" id="IPR041373">
    <property type="entry name" value="RT_RNaseH"/>
</dbReference>
<dbReference type="GO" id="GO:0004519">
    <property type="term" value="F:endonuclease activity"/>
    <property type="evidence" value="ECO:0007669"/>
    <property type="project" value="UniProtKB-KW"/>
</dbReference>
<dbReference type="Pfam" id="PF00665">
    <property type="entry name" value="rve"/>
    <property type="match status" value="1"/>
</dbReference>
<dbReference type="SUPFAM" id="SSF53098">
    <property type="entry name" value="Ribonuclease H-like"/>
    <property type="match status" value="1"/>
</dbReference>
<keyword evidence="5" id="KW-0378">Hydrolase</keyword>
<evidence type="ECO:0000256" key="7">
    <source>
        <dbReference type="SAM" id="MobiDB-lite"/>
    </source>
</evidence>
<dbReference type="InterPro" id="IPR043502">
    <property type="entry name" value="DNA/RNA_pol_sf"/>
</dbReference>
<dbReference type="PANTHER" id="PTHR37984">
    <property type="entry name" value="PROTEIN CBG26694"/>
    <property type="match status" value="1"/>
</dbReference>
<dbReference type="GO" id="GO:0016787">
    <property type="term" value="F:hydrolase activity"/>
    <property type="evidence" value="ECO:0007669"/>
    <property type="project" value="UniProtKB-KW"/>
</dbReference>
<evidence type="ECO:0000256" key="6">
    <source>
        <dbReference type="ARBA" id="ARBA00022918"/>
    </source>
</evidence>
<dbReference type="Proteomes" id="UP001152795">
    <property type="component" value="Unassembled WGS sequence"/>
</dbReference>
<dbReference type="Pfam" id="PF17917">
    <property type="entry name" value="RT_RNaseH"/>
    <property type="match status" value="1"/>
</dbReference>
<evidence type="ECO:0000256" key="5">
    <source>
        <dbReference type="ARBA" id="ARBA00022801"/>
    </source>
</evidence>
<accession>A0A6S7ICM0</accession>
<evidence type="ECO:0000313" key="8">
    <source>
        <dbReference type="EMBL" id="CAB4016695.1"/>
    </source>
</evidence>
<evidence type="ECO:0000256" key="1">
    <source>
        <dbReference type="ARBA" id="ARBA00022679"/>
    </source>
</evidence>
<evidence type="ECO:0000256" key="3">
    <source>
        <dbReference type="ARBA" id="ARBA00022722"/>
    </source>
</evidence>
<dbReference type="Pfam" id="PF17921">
    <property type="entry name" value="Integrase_H2C2"/>
    <property type="match status" value="1"/>
</dbReference>
<comment type="caution">
    <text evidence="8">The sequence shown here is derived from an EMBL/GenBank/DDBJ whole genome shotgun (WGS) entry which is preliminary data.</text>
</comment>
<dbReference type="InterPro" id="IPR050951">
    <property type="entry name" value="Retrovirus_Pol_polyprotein"/>
</dbReference>
<reference evidence="8" key="1">
    <citation type="submission" date="2020-04" db="EMBL/GenBank/DDBJ databases">
        <authorList>
            <person name="Alioto T."/>
            <person name="Alioto T."/>
            <person name="Gomez Garrido J."/>
        </authorList>
    </citation>
    <scope>NUCLEOTIDE SEQUENCE</scope>
    <source>
        <strain evidence="8">A484AB</strain>
    </source>
</reference>
<dbReference type="GO" id="GO:0003676">
    <property type="term" value="F:nucleic acid binding"/>
    <property type="evidence" value="ECO:0007669"/>
    <property type="project" value="InterPro"/>
</dbReference>
<dbReference type="InterPro" id="IPR001584">
    <property type="entry name" value="Integrase_cat-core"/>
</dbReference>
<organism evidence="8 9">
    <name type="scientific">Paramuricea clavata</name>
    <name type="common">Red gorgonian</name>
    <name type="synonym">Violescent sea-whip</name>
    <dbReference type="NCBI Taxonomy" id="317549"/>
    <lineage>
        <taxon>Eukaryota</taxon>
        <taxon>Metazoa</taxon>
        <taxon>Cnidaria</taxon>
        <taxon>Anthozoa</taxon>
        <taxon>Octocorallia</taxon>
        <taxon>Malacalcyonacea</taxon>
        <taxon>Plexauridae</taxon>
        <taxon>Paramuricea</taxon>
    </lineage>
</organism>
<keyword evidence="3" id="KW-0540">Nuclease</keyword>
<dbReference type="FunFam" id="3.30.420.10:FF:000063">
    <property type="entry name" value="Retrovirus-related Pol polyprotein from transposon 297-like Protein"/>
    <property type="match status" value="1"/>
</dbReference>
<feature type="compositionally biased region" description="Basic and acidic residues" evidence="7">
    <location>
        <begin position="488"/>
        <end position="499"/>
    </location>
</feature>